<protein>
    <submittedName>
        <fullName evidence="1">Uncharacterized protein</fullName>
    </submittedName>
</protein>
<dbReference type="EMBL" id="UINC01015316">
    <property type="protein sequence ID" value="SVA64586.1"/>
    <property type="molecule type" value="Genomic_DNA"/>
</dbReference>
<proteinExistence type="predicted"/>
<evidence type="ECO:0000313" key="1">
    <source>
        <dbReference type="EMBL" id="SVA64586.1"/>
    </source>
</evidence>
<reference evidence="1" key="1">
    <citation type="submission" date="2018-05" db="EMBL/GenBank/DDBJ databases">
        <authorList>
            <person name="Lanie J.A."/>
            <person name="Ng W.-L."/>
            <person name="Kazmierczak K.M."/>
            <person name="Andrzejewski T.M."/>
            <person name="Davidsen T.M."/>
            <person name="Wayne K.J."/>
            <person name="Tettelin H."/>
            <person name="Glass J.I."/>
            <person name="Rusch D."/>
            <person name="Podicherti R."/>
            <person name="Tsui H.-C.T."/>
            <person name="Winkler M.E."/>
        </authorList>
    </citation>
    <scope>NUCLEOTIDE SEQUENCE</scope>
</reference>
<name>A0A381XIL0_9ZZZZ</name>
<gene>
    <name evidence="1" type="ORF">METZ01_LOCUS117440</name>
</gene>
<dbReference type="AlphaFoldDB" id="A0A381XIL0"/>
<organism evidence="1">
    <name type="scientific">marine metagenome</name>
    <dbReference type="NCBI Taxonomy" id="408172"/>
    <lineage>
        <taxon>unclassified sequences</taxon>
        <taxon>metagenomes</taxon>
        <taxon>ecological metagenomes</taxon>
    </lineage>
</organism>
<sequence>MNKVVLKDHCFSFFKPMAIIHTAGTGAQFTLYLKEMSIHGMQRKEALV</sequence>
<accession>A0A381XIL0</accession>